<evidence type="ECO:0000256" key="1">
    <source>
        <dbReference type="ARBA" id="ARBA00015005"/>
    </source>
</evidence>
<reference evidence="5 6" key="1">
    <citation type="journal article" date="2024" name="Proc. Natl. Acad. Sci. U.S.A.">
        <title>The genetic regulatory architecture and epigenomic basis for age-related changes in rattlesnake venom.</title>
        <authorList>
            <person name="Hogan M.P."/>
            <person name="Holding M.L."/>
            <person name="Nystrom G.S."/>
            <person name="Colston T.J."/>
            <person name="Bartlett D.A."/>
            <person name="Mason A.J."/>
            <person name="Ellsworth S.A."/>
            <person name="Rautsaw R.M."/>
            <person name="Lawrence K.C."/>
            <person name="Strickland J.L."/>
            <person name="He B."/>
            <person name="Fraser P."/>
            <person name="Margres M.J."/>
            <person name="Gilbert D.M."/>
            <person name="Gibbs H.L."/>
            <person name="Parkinson C.L."/>
            <person name="Rokyta D.R."/>
        </authorList>
    </citation>
    <scope>NUCLEOTIDE SEQUENCE [LARGE SCALE GENOMIC DNA]</scope>
    <source>
        <strain evidence="5">DRR0105</strain>
    </source>
</reference>
<keyword evidence="2" id="KW-0597">Phosphoprotein</keyword>
<sequence length="165" mass="19018">MIGSALSAFIIWQAEEHSNNSQMESEAKEGDEESLQTAFKKLRVDPTGTSVSEGTGLRSPGRVTIDGGWHQIVCSREIWHRGARKSLKGTTRPQRLSYQSVKRQFWKCVHNPYQIDHLLLQILIIFEHLHCRKTIQEFKTGLSYFMLMNKAAYLEEKFFIMIDTA</sequence>
<accession>A0AAW1BS08</accession>
<dbReference type="Proteomes" id="UP001474421">
    <property type="component" value="Unassembled WGS sequence"/>
</dbReference>
<proteinExistence type="predicted"/>
<dbReference type="GO" id="GO:0070301">
    <property type="term" value="P:cellular response to hydrogen peroxide"/>
    <property type="evidence" value="ECO:0007669"/>
    <property type="project" value="TreeGrafter"/>
</dbReference>
<protein>
    <recommendedName>
        <fullName evidence="1">Oxidative stress-responsive serine-rich protein 1</fullName>
    </recommendedName>
    <alternativeName>
        <fullName evidence="4">Oxidative stress-responsive protein 1</fullName>
    </alternativeName>
    <alternativeName>
        <fullName evidence="3">Peroxide-inducible transcript 1 protein</fullName>
    </alternativeName>
</protein>
<dbReference type="Pfam" id="PF05604">
    <property type="entry name" value="DUF776"/>
    <property type="match status" value="1"/>
</dbReference>
<gene>
    <name evidence="5" type="ORF">NXF25_009594</name>
</gene>
<evidence type="ECO:0000313" key="5">
    <source>
        <dbReference type="EMBL" id="KAK9404767.1"/>
    </source>
</evidence>
<dbReference type="AlphaFoldDB" id="A0AAW1BS08"/>
<dbReference type="PANTHER" id="PTHR31383">
    <property type="entry name" value="OXIDATIVE STRESS-RESPONSE SERINE-RICH PROTEIN 1"/>
    <property type="match status" value="1"/>
</dbReference>
<evidence type="ECO:0000313" key="6">
    <source>
        <dbReference type="Proteomes" id="UP001474421"/>
    </source>
</evidence>
<keyword evidence="6" id="KW-1185">Reference proteome</keyword>
<comment type="caution">
    <text evidence="5">The sequence shown here is derived from an EMBL/GenBank/DDBJ whole genome shotgun (WGS) entry which is preliminary data.</text>
</comment>
<evidence type="ECO:0000256" key="4">
    <source>
        <dbReference type="ARBA" id="ARBA00031405"/>
    </source>
</evidence>
<name>A0AAW1BS08_CROAD</name>
<dbReference type="InterPro" id="IPR008494">
    <property type="entry name" value="DUF776"/>
</dbReference>
<organism evidence="5 6">
    <name type="scientific">Crotalus adamanteus</name>
    <name type="common">Eastern diamondback rattlesnake</name>
    <dbReference type="NCBI Taxonomy" id="8729"/>
    <lineage>
        <taxon>Eukaryota</taxon>
        <taxon>Metazoa</taxon>
        <taxon>Chordata</taxon>
        <taxon>Craniata</taxon>
        <taxon>Vertebrata</taxon>
        <taxon>Euteleostomi</taxon>
        <taxon>Lepidosauria</taxon>
        <taxon>Squamata</taxon>
        <taxon>Bifurcata</taxon>
        <taxon>Unidentata</taxon>
        <taxon>Episquamata</taxon>
        <taxon>Toxicofera</taxon>
        <taxon>Serpentes</taxon>
        <taxon>Colubroidea</taxon>
        <taxon>Viperidae</taxon>
        <taxon>Crotalinae</taxon>
        <taxon>Crotalus</taxon>
    </lineage>
</organism>
<dbReference type="PANTHER" id="PTHR31383:SF2">
    <property type="entry name" value="OXIDATIVE STRESS-RESPONSIVE SERINE-RICH PROTEIN 1"/>
    <property type="match status" value="1"/>
</dbReference>
<evidence type="ECO:0000256" key="2">
    <source>
        <dbReference type="ARBA" id="ARBA00022553"/>
    </source>
</evidence>
<dbReference type="EMBL" id="JAOTOJ010000003">
    <property type="protein sequence ID" value="KAK9404767.1"/>
    <property type="molecule type" value="Genomic_DNA"/>
</dbReference>
<evidence type="ECO:0000256" key="3">
    <source>
        <dbReference type="ARBA" id="ARBA00029721"/>
    </source>
</evidence>